<dbReference type="SUPFAM" id="SSF57667">
    <property type="entry name" value="beta-beta-alpha zinc fingers"/>
    <property type="match status" value="1"/>
</dbReference>
<evidence type="ECO:0000256" key="2">
    <source>
        <dbReference type="ARBA" id="ARBA00006991"/>
    </source>
</evidence>
<dbReference type="PANTHER" id="PTHR23235:SF178">
    <property type="entry name" value="C2H2-TYPE DOMAIN-CONTAINING PROTEIN-RELATED"/>
    <property type="match status" value="1"/>
</dbReference>
<organism evidence="14 15">
    <name type="scientific">Mesembrinibis cayennensis</name>
    <dbReference type="NCBI Taxonomy" id="1118748"/>
    <lineage>
        <taxon>Eukaryota</taxon>
        <taxon>Metazoa</taxon>
        <taxon>Chordata</taxon>
        <taxon>Craniata</taxon>
        <taxon>Vertebrata</taxon>
        <taxon>Euteleostomi</taxon>
        <taxon>Archelosauria</taxon>
        <taxon>Archosauria</taxon>
        <taxon>Dinosauria</taxon>
        <taxon>Saurischia</taxon>
        <taxon>Theropoda</taxon>
        <taxon>Coelurosauria</taxon>
        <taxon>Aves</taxon>
        <taxon>Neognathae</taxon>
        <taxon>Neoaves</taxon>
        <taxon>Aequornithes</taxon>
        <taxon>Pelecaniformes</taxon>
        <taxon>Threskiornithidae</taxon>
        <taxon>Mesembrinibis</taxon>
    </lineage>
</organism>
<feature type="non-terminal residue" evidence="14">
    <location>
        <position position="1"/>
    </location>
</feature>
<accession>A0A7L0PRN3</accession>
<dbReference type="PANTHER" id="PTHR23235">
    <property type="entry name" value="KRUEPPEL-LIKE TRANSCRIPTION FACTOR"/>
    <property type="match status" value="1"/>
</dbReference>
<name>A0A7L0PRN3_9AVES</name>
<feature type="domain" description="C2H2-type" evidence="13">
    <location>
        <begin position="32"/>
        <end position="59"/>
    </location>
</feature>
<dbReference type="Gene3D" id="3.30.160.60">
    <property type="entry name" value="Classic Zinc Finger"/>
    <property type="match status" value="2"/>
</dbReference>
<keyword evidence="4" id="KW-0677">Repeat</keyword>
<evidence type="ECO:0000256" key="5">
    <source>
        <dbReference type="ARBA" id="ARBA00022771"/>
    </source>
</evidence>
<feature type="domain" description="C2H2-type" evidence="13">
    <location>
        <begin position="60"/>
        <end position="84"/>
    </location>
</feature>
<evidence type="ECO:0000313" key="14">
    <source>
        <dbReference type="EMBL" id="NXL07833.1"/>
    </source>
</evidence>
<dbReference type="FunFam" id="3.30.160.60:FF:000933">
    <property type="entry name" value="zinc finger protein 771"/>
    <property type="match status" value="1"/>
</dbReference>
<evidence type="ECO:0000256" key="6">
    <source>
        <dbReference type="ARBA" id="ARBA00022833"/>
    </source>
</evidence>
<keyword evidence="5 11" id="KW-0863">Zinc-finger</keyword>
<comment type="caution">
    <text evidence="14">The sequence shown here is derived from an EMBL/GenBank/DDBJ whole genome shotgun (WGS) entry which is preliminary data.</text>
</comment>
<dbReference type="PROSITE" id="PS50157">
    <property type="entry name" value="ZINC_FINGER_C2H2_2"/>
    <property type="match status" value="2"/>
</dbReference>
<dbReference type="InterPro" id="IPR013087">
    <property type="entry name" value="Znf_C2H2_type"/>
</dbReference>
<proteinExistence type="inferred from homology"/>
<keyword evidence="7" id="KW-0805">Transcription regulation</keyword>
<keyword evidence="10" id="KW-0539">Nucleus</keyword>
<evidence type="ECO:0000313" key="15">
    <source>
        <dbReference type="Proteomes" id="UP000574277"/>
    </source>
</evidence>
<evidence type="ECO:0000256" key="8">
    <source>
        <dbReference type="ARBA" id="ARBA00023125"/>
    </source>
</evidence>
<evidence type="ECO:0000256" key="9">
    <source>
        <dbReference type="ARBA" id="ARBA00023163"/>
    </source>
</evidence>
<evidence type="ECO:0000256" key="11">
    <source>
        <dbReference type="PROSITE-ProRule" id="PRU00042"/>
    </source>
</evidence>
<dbReference type="GO" id="GO:0008270">
    <property type="term" value="F:zinc ion binding"/>
    <property type="evidence" value="ECO:0007669"/>
    <property type="project" value="UniProtKB-KW"/>
</dbReference>
<reference evidence="14 15" key="1">
    <citation type="submission" date="2019-09" db="EMBL/GenBank/DDBJ databases">
        <title>Bird 10,000 Genomes (B10K) Project - Family phase.</title>
        <authorList>
            <person name="Zhang G."/>
        </authorList>
    </citation>
    <scope>NUCLEOTIDE SEQUENCE [LARGE SCALE GENOMIC DNA]</scope>
    <source>
        <strain evidence="14">B10K-DU-001-44</strain>
        <tissue evidence="14">Muscle</tissue>
    </source>
</reference>
<dbReference type="PROSITE" id="PS00028">
    <property type="entry name" value="ZINC_FINGER_C2H2_1"/>
    <property type="match status" value="2"/>
</dbReference>
<evidence type="ECO:0000256" key="4">
    <source>
        <dbReference type="ARBA" id="ARBA00022737"/>
    </source>
</evidence>
<keyword evidence="15" id="KW-1185">Reference proteome</keyword>
<protein>
    <submittedName>
        <fullName evidence="14">ZN436 protein</fullName>
    </submittedName>
</protein>
<dbReference type="Pfam" id="PF13465">
    <property type="entry name" value="zf-H2C2_2"/>
    <property type="match status" value="1"/>
</dbReference>
<dbReference type="Proteomes" id="UP000574277">
    <property type="component" value="Unassembled WGS sequence"/>
</dbReference>
<comment type="subcellular location">
    <subcellularLocation>
        <location evidence="1">Nucleus</location>
    </subcellularLocation>
</comment>
<keyword evidence="9" id="KW-0804">Transcription</keyword>
<sequence length="84" mass="9304">RGRCARRGPEPPPTKPKEAKGGKKPPAAEVPNTCAECWQSFGQSSDLVKHMRIHTGEKPFQCGHCGKRFSVSSNLTRHRRIHTG</sequence>
<feature type="non-terminal residue" evidence="14">
    <location>
        <position position="84"/>
    </location>
</feature>
<dbReference type="GO" id="GO:0005634">
    <property type="term" value="C:nucleus"/>
    <property type="evidence" value="ECO:0007669"/>
    <property type="project" value="UniProtKB-SubCell"/>
</dbReference>
<evidence type="ECO:0000256" key="10">
    <source>
        <dbReference type="ARBA" id="ARBA00023242"/>
    </source>
</evidence>
<evidence type="ECO:0000256" key="1">
    <source>
        <dbReference type="ARBA" id="ARBA00004123"/>
    </source>
</evidence>
<evidence type="ECO:0000256" key="3">
    <source>
        <dbReference type="ARBA" id="ARBA00022723"/>
    </source>
</evidence>
<dbReference type="FunFam" id="3.30.160.60:FF:001954">
    <property type="entry name" value="Zinc finger protein 787"/>
    <property type="match status" value="1"/>
</dbReference>
<keyword evidence="6" id="KW-0862">Zinc</keyword>
<dbReference type="EMBL" id="VXAT01013878">
    <property type="protein sequence ID" value="NXL07833.1"/>
    <property type="molecule type" value="Genomic_DNA"/>
</dbReference>
<dbReference type="SMART" id="SM00355">
    <property type="entry name" value="ZnF_C2H2"/>
    <property type="match status" value="2"/>
</dbReference>
<gene>
    <name evidence="14" type="primary">Znf436_1</name>
    <name evidence="14" type="ORF">MESCAY_R15413</name>
</gene>
<keyword evidence="8" id="KW-0238">DNA-binding</keyword>
<comment type="similarity">
    <text evidence="2">Belongs to the krueppel C2H2-type zinc-finger protein family.</text>
</comment>
<keyword evidence="3" id="KW-0479">Metal-binding</keyword>
<evidence type="ECO:0000259" key="13">
    <source>
        <dbReference type="PROSITE" id="PS50157"/>
    </source>
</evidence>
<dbReference type="GO" id="GO:0000981">
    <property type="term" value="F:DNA-binding transcription factor activity, RNA polymerase II-specific"/>
    <property type="evidence" value="ECO:0007669"/>
    <property type="project" value="TreeGrafter"/>
</dbReference>
<dbReference type="AlphaFoldDB" id="A0A7L0PRN3"/>
<dbReference type="GO" id="GO:0000978">
    <property type="term" value="F:RNA polymerase II cis-regulatory region sequence-specific DNA binding"/>
    <property type="evidence" value="ECO:0007669"/>
    <property type="project" value="TreeGrafter"/>
</dbReference>
<evidence type="ECO:0000256" key="7">
    <source>
        <dbReference type="ARBA" id="ARBA00023015"/>
    </source>
</evidence>
<evidence type="ECO:0000256" key="12">
    <source>
        <dbReference type="SAM" id="MobiDB-lite"/>
    </source>
</evidence>
<dbReference type="InterPro" id="IPR036236">
    <property type="entry name" value="Znf_C2H2_sf"/>
</dbReference>
<feature type="region of interest" description="Disordered" evidence="12">
    <location>
        <begin position="1"/>
        <end position="29"/>
    </location>
</feature>